<dbReference type="SUPFAM" id="SSF63380">
    <property type="entry name" value="Riboflavin synthase domain-like"/>
    <property type="match status" value="1"/>
</dbReference>
<evidence type="ECO:0000256" key="7">
    <source>
        <dbReference type="ARBA" id="ARBA00023014"/>
    </source>
</evidence>
<keyword evidence="2" id="KW-0285">Flavoprotein</keyword>
<dbReference type="InterPro" id="IPR036010">
    <property type="entry name" value="2Fe-2S_ferredoxin-like_sf"/>
</dbReference>
<dbReference type="Gene3D" id="2.40.30.10">
    <property type="entry name" value="Translation factors"/>
    <property type="match status" value="1"/>
</dbReference>
<evidence type="ECO:0000256" key="4">
    <source>
        <dbReference type="ARBA" id="ARBA00022723"/>
    </source>
</evidence>
<dbReference type="SUPFAM" id="SSF52343">
    <property type="entry name" value="Ferredoxin reductase-like, C-terminal NADP-linked domain"/>
    <property type="match status" value="1"/>
</dbReference>
<dbReference type="GO" id="GO:0016491">
    <property type="term" value="F:oxidoreductase activity"/>
    <property type="evidence" value="ECO:0007669"/>
    <property type="project" value="UniProtKB-KW"/>
</dbReference>
<dbReference type="InterPro" id="IPR017938">
    <property type="entry name" value="Riboflavin_synthase-like_b-brl"/>
</dbReference>
<dbReference type="InterPro" id="IPR012675">
    <property type="entry name" value="Beta-grasp_dom_sf"/>
</dbReference>
<comment type="cofactor">
    <cofactor evidence="1">
        <name>FAD</name>
        <dbReference type="ChEBI" id="CHEBI:57692"/>
    </cofactor>
</comment>
<feature type="domain" description="2Fe-2S ferredoxin-type" evidence="8">
    <location>
        <begin position="274"/>
        <end position="357"/>
    </location>
</feature>
<dbReference type="Gene3D" id="3.40.50.80">
    <property type="entry name" value="Nucleotide-binding domain of ferredoxin-NADP reductase (FNR) module"/>
    <property type="match status" value="1"/>
</dbReference>
<dbReference type="Pfam" id="PF00175">
    <property type="entry name" value="NAD_binding_1"/>
    <property type="match status" value="1"/>
</dbReference>
<sequence>MPRTRSVVLAAGAALLVRRAVRRRIAASPLWPMPALETPVSGQGGRRAPSLRLTVAERAVPAEGVALLRLESPAGTPLPEWRPGAHLDLVLPSGLIRQYSLCGDPADRATYTVATRLIEDGRGGSREVHEQLREGAELVVRGPRNRFPLDRAPSYAFVAGGIGITPVLPMLRAVEAAGAEWRLLYGGRSRATMPFLDEIEKLGAPGGRVTVVAEDEAGLPDAAAFLAGSGEGAAVYCCGPEPLMDAVAAALPEGRTLHLERFTPGASTAQLGTFEVELRRTGRTLTVPAGRSVLATVRDELPNLSYSCEQGFCGTCQQRVLEGEIDHQDELLTDAERQDSILICVSRCLGRKLVLDL</sequence>
<gene>
    <name evidence="10" type="ORF">OHV25_26000</name>
</gene>
<organism evidence="10">
    <name type="scientific">Streptomyces sp. NBC_00060</name>
    <dbReference type="NCBI Taxonomy" id="2975636"/>
    <lineage>
        <taxon>Bacteria</taxon>
        <taxon>Bacillati</taxon>
        <taxon>Actinomycetota</taxon>
        <taxon>Actinomycetes</taxon>
        <taxon>Kitasatosporales</taxon>
        <taxon>Streptomycetaceae</taxon>
        <taxon>Streptomyces</taxon>
    </lineage>
</organism>
<evidence type="ECO:0000259" key="8">
    <source>
        <dbReference type="PROSITE" id="PS51085"/>
    </source>
</evidence>
<evidence type="ECO:0000313" key="10">
    <source>
        <dbReference type="EMBL" id="WTU42783.1"/>
    </source>
</evidence>
<keyword evidence="4" id="KW-0479">Metal-binding</keyword>
<dbReference type="SUPFAM" id="SSF54292">
    <property type="entry name" value="2Fe-2S ferredoxin-like"/>
    <property type="match status" value="1"/>
</dbReference>
<dbReference type="InterPro" id="IPR006058">
    <property type="entry name" value="2Fe2S_fd_BS"/>
</dbReference>
<evidence type="ECO:0000256" key="2">
    <source>
        <dbReference type="ARBA" id="ARBA00022630"/>
    </source>
</evidence>
<dbReference type="InterPro" id="IPR001433">
    <property type="entry name" value="OxRdtase_FAD/NAD-bd"/>
</dbReference>
<accession>A0AAU2H5E5</accession>
<dbReference type="PANTHER" id="PTHR47354:SF1">
    <property type="entry name" value="CARNITINE MONOOXYGENASE REDUCTASE SUBUNIT"/>
    <property type="match status" value="1"/>
</dbReference>
<dbReference type="PANTHER" id="PTHR47354">
    <property type="entry name" value="NADH OXIDOREDUCTASE HCR"/>
    <property type="match status" value="1"/>
</dbReference>
<keyword evidence="5" id="KW-0560">Oxidoreductase</keyword>
<dbReference type="InterPro" id="IPR001041">
    <property type="entry name" value="2Fe-2S_ferredoxin-type"/>
</dbReference>
<dbReference type="PRINTS" id="PR00409">
    <property type="entry name" value="PHDIOXRDTASE"/>
</dbReference>
<dbReference type="EMBL" id="CP108253">
    <property type="protein sequence ID" value="WTU42783.1"/>
    <property type="molecule type" value="Genomic_DNA"/>
</dbReference>
<evidence type="ECO:0000256" key="1">
    <source>
        <dbReference type="ARBA" id="ARBA00001974"/>
    </source>
</evidence>
<dbReference type="InterPro" id="IPR039261">
    <property type="entry name" value="FNR_nucleotide-bd"/>
</dbReference>
<evidence type="ECO:0000256" key="5">
    <source>
        <dbReference type="ARBA" id="ARBA00023002"/>
    </source>
</evidence>
<evidence type="ECO:0000256" key="3">
    <source>
        <dbReference type="ARBA" id="ARBA00022714"/>
    </source>
</evidence>
<name>A0AAU2H5E5_9ACTN</name>
<dbReference type="GO" id="GO:0051537">
    <property type="term" value="F:2 iron, 2 sulfur cluster binding"/>
    <property type="evidence" value="ECO:0007669"/>
    <property type="project" value="UniProtKB-KW"/>
</dbReference>
<dbReference type="Pfam" id="PF00111">
    <property type="entry name" value="Fer2"/>
    <property type="match status" value="1"/>
</dbReference>
<feature type="domain" description="FAD-binding FR-type" evidence="9">
    <location>
        <begin position="48"/>
        <end position="150"/>
    </location>
</feature>
<dbReference type="PROSITE" id="PS51384">
    <property type="entry name" value="FAD_FR"/>
    <property type="match status" value="1"/>
</dbReference>
<keyword evidence="6" id="KW-0408">Iron</keyword>
<evidence type="ECO:0000259" key="9">
    <source>
        <dbReference type="PROSITE" id="PS51384"/>
    </source>
</evidence>
<keyword evidence="7" id="KW-0411">Iron-sulfur</keyword>
<evidence type="ECO:0000256" key="6">
    <source>
        <dbReference type="ARBA" id="ARBA00023004"/>
    </source>
</evidence>
<keyword evidence="3" id="KW-0001">2Fe-2S</keyword>
<dbReference type="AlphaFoldDB" id="A0AAU2H5E5"/>
<dbReference type="Gene3D" id="3.10.20.30">
    <property type="match status" value="1"/>
</dbReference>
<dbReference type="InterPro" id="IPR050415">
    <property type="entry name" value="MRET"/>
</dbReference>
<dbReference type="PROSITE" id="PS51085">
    <property type="entry name" value="2FE2S_FER_2"/>
    <property type="match status" value="1"/>
</dbReference>
<dbReference type="GO" id="GO:0046872">
    <property type="term" value="F:metal ion binding"/>
    <property type="evidence" value="ECO:0007669"/>
    <property type="project" value="UniProtKB-KW"/>
</dbReference>
<dbReference type="CDD" id="cd06185">
    <property type="entry name" value="PDR_like"/>
    <property type="match status" value="1"/>
</dbReference>
<protein>
    <submittedName>
        <fullName evidence="10">PDR/VanB family oxidoreductase</fullName>
    </submittedName>
</protein>
<reference evidence="10" key="1">
    <citation type="submission" date="2022-10" db="EMBL/GenBank/DDBJ databases">
        <title>The complete genomes of actinobacterial strains from the NBC collection.</title>
        <authorList>
            <person name="Joergensen T.S."/>
            <person name="Alvarez Arevalo M."/>
            <person name="Sterndorff E.B."/>
            <person name="Faurdal D."/>
            <person name="Vuksanovic O."/>
            <person name="Mourched A.-S."/>
            <person name="Charusanti P."/>
            <person name="Shaw S."/>
            <person name="Blin K."/>
            <person name="Weber T."/>
        </authorList>
    </citation>
    <scope>NUCLEOTIDE SEQUENCE</scope>
    <source>
        <strain evidence="10">NBC_00060</strain>
    </source>
</reference>
<dbReference type="PROSITE" id="PS00197">
    <property type="entry name" value="2FE2S_FER_1"/>
    <property type="match status" value="1"/>
</dbReference>
<dbReference type="InterPro" id="IPR017927">
    <property type="entry name" value="FAD-bd_FR_type"/>
</dbReference>
<dbReference type="CDD" id="cd00207">
    <property type="entry name" value="fer2"/>
    <property type="match status" value="1"/>
</dbReference>
<proteinExistence type="predicted"/>